<keyword evidence="4" id="KW-0997">Cell inner membrane</keyword>
<evidence type="ECO:0000313" key="11">
    <source>
        <dbReference type="EMBL" id="TCK70492.1"/>
    </source>
</evidence>
<feature type="transmembrane region" description="Helical" evidence="9">
    <location>
        <begin position="9"/>
        <end position="27"/>
    </location>
</feature>
<keyword evidence="2 9" id="KW-0813">Transport</keyword>
<evidence type="ECO:0000256" key="9">
    <source>
        <dbReference type="RuleBase" id="RU363032"/>
    </source>
</evidence>
<dbReference type="Proteomes" id="UP000295496">
    <property type="component" value="Unassembled WGS sequence"/>
</dbReference>
<dbReference type="GO" id="GO:0005886">
    <property type="term" value="C:plasma membrane"/>
    <property type="evidence" value="ECO:0007669"/>
    <property type="project" value="UniProtKB-SubCell"/>
</dbReference>
<keyword evidence="3" id="KW-1003">Cell membrane</keyword>
<dbReference type="SUPFAM" id="SSF161098">
    <property type="entry name" value="MetI-like"/>
    <property type="match status" value="1"/>
</dbReference>
<evidence type="ECO:0000313" key="12">
    <source>
        <dbReference type="Proteomes" id="UP000295496"/>
    </source>
</evidence>
<protein>
    <submittedName>
        <fullName evidence="11">Cationic peptide transport system permease protein</fullName>
    </submittedName>
</protein>
<comment type="similarity">
    <text evidence="8">Belongs to the binding-protein-dependent transport system permease family. OppBC subfamily.</text>
</comment>
<dbReference type="PROSITE" id="PS50928">
    <property type="entry name" value="ABC_TM1"/>
    <property type="match status" value="1"/>
</dbReference>
<feature type="domain" description="ABC transmembrane type-1" evidence="10">
    <location>
        <begin position="75"/>
        <end position="303"/>
    </location>
</feature>
<evidence type="ECO:0000256" key="1">
    <source>
        <dbReference type="ARBA" id="ARBA00004429"/>
    </source>
</evidence>
<dbReference type="CDD" id="cd06261">
    <property type="entry name" value="TM_PBP2"/>
    <property type="match status" value="1"/>
</dbReference>
<feature type="transmembrane region" description="Helical" evidence="9">
    <location>
        <begin position="83"/>
        <end position="103"/>
    </location>
</feature>
<sequence length="323" mass="36330">MIYAFCRRIFLIFINLFLLSLVSYSIFMRDPSNISFSQPYFFSGYVSYVGSLLKGDLGITYNGGDSLNSAIFTVFPPTLELCFFAIVLAFLFGVPLGIVGAFNKNRFYGKAISGLSSFGVSVPVFWVAPILLYFAAIYGWEISAVGQYNVLYEIPPVTGFTAIDVWLVNVPYRIKIIQNVFQHLALPTLVLAISPTMEITKLVQRRTEWILSQNYVKFSMARGWSNLTILHRYVCRNTLPILIPALPRLITFTLALSMLIETTFAWPGIGRWLILAMNQQDYNSVAVGVIIIGLFIMAVNILAEFGLFLLDPFGKKGWLNNAR</sequence>
<feature type="transmembrane region" description="Helical" evidence="9">
    <location>
        <begin position="286"/>
        <end position="310"/>
    </location>
</feature>
<evidence type="ECO:0000256" key="4">
    <source>
        <dbReference type="ARBA" id="ARBA00022519"/>
    </source>
</evidence>
<keyword evidence="7 9" id="KW-0472">Membrane</keyword>
<dbReference type="InterPro" id="IPR000515">
    <property type="entry name" value="MetI-like"/>
</dbReference>
<reference evidence="11 12" key="1">
    <citation type="submission" date="2019-03" db="EMBL/GenBank/DDBJ databases">
        <title>Genomic Encyclopedia of Type Strains, Phase IV (KMG-IV): sequencing the most valuable type-strain genomes for metagenomic binning, comparative biology and taxonomic classification.</title>
        <authorList>
            <person name="Goeker M."/>
        </authorList>
    </citation>
    <scope>NUCLEOTIDE SEQUENCE [LARGE SCALE GENOMIC DNA]</scope>
    <source>
        <strain evidence="11 12">DSM 10053</strain>
    </source>
</reference>
<feature type="transmembrane region" description="Helical" evidence="9">
    <location>
        <begin position="246"/>
        <end position="266"/>
    </location>
</feature>
<dbReference type="AlphaFoldDB" id="A0A4R1KYC1"/>
<evidence type="ECO:0000256" key="2">
    <source>
        <dbReference type="ARBA" id="ARBA00022448"/>
    </source>
</evidence>
<comment type="subcellular location">
    <subcellularLocation>
        <location evidence="1">Cell inner membrane</location>
        <topology evidence="1">Multi-pass membrane protein</topology>
    </subcellularLocation>
    <subcellularLocation>
        <location evidence="9">Cell membrane</location>
        <topology evidence="9">Multi-pass membrane protein</topology>
    </subcellularLocation>
</comment>
<dbReference type="GO" id="GO:0071916">
    <property type="term" value="F:dipeptide transmembrane transporter activity"/>
    <property type="evidence" value="ECO:0007669"/>
    <property type="project" value="TreeGrafter"/>
</dbReference>
<evidence type="ECO:0000256" key="5">
    <source>
        <dbReference type="ARBA" id="ARBA00022692"/>
    </source>
</evidence>
<dbReference type="EMBL" id="SMGJ01000002">
    <property type="protein sequence ID" value="TCK70492.1"/>
    <property type="molecule type" value="Genomic_DNA"/>
</dbReference>
<accession>A0A4R1KYC1</accession>
<dbReference type="PANTHER" id="PTHR43163:SF4">
    <property type="entry name" value="PUTRESCINE EXPORT SYSTEM PERMEASE PROTEIN SAPB"/>
    <property type="match status" value="1"/>
</dbReference>
<evidence type="ECO:0000256" key="7">
    <source>
        <dbReference type="ARBA" id="ARBA00023136"/>
    </source>
</evidence>
<organism evidence="11 12">
    <name type="scientific">Lonepinella koalarum</name>
    <dbReference type="NCBI Taxonomy" id="53417"/>
    <lineage>
        <taxon>Bacteria</taxon>
        <taxon>Pseudomonadati</taxon>
        <taxon>Pseudomonadota</taxon>
        <taxon>Gammaproteobacteria</taxon>
        <taxon>Pasteurellales</taxon>
        <taxon>Pasteurellaceae</taxon>
        <taxon>Lonepinella</taxon>
    </lineage>
</organism>
<feature type="transmembrane region" description="Helical" evidence="9">
    <location>
        <begin position="115"/>
        <end position="138"/>
    </location>
</feature>
<dbReference type="RefSeq" id="WP_132300707.1">
    <property type="nucleotide sequence ID" value="NZ_CP170642.1"/>
</dbReference>
<evidence type="ECO:0000259" key="10">
    <source>
        <dbReference type="PROSITE" id="PS50928"/>
    </source>
</evidence>
<comment type="caution">
    <text evidence="11">The sequence shown here is derived from an EMBL/GenBank/DDBJ whole genome shotgun (WGS) entry which is preliminary data.</text>
</comment>
<keyword evidence="5 9" id="KW-0812">Transmembrane</keyword>
<dbReference type="Pfam" id="PF00528">
    <property type="entry name" value="BPD_transp_1"/>
    <property type="match status" value="1"/>
</dbReference>
<evidence type="ECO:0000256" key="3">
    <source>
        <dbReference type="ARBA" id="ARBA00022475"/>
    </source>
</evidence>
<evidence type="ECO:0000256" key="6">
    <source>
        <dbReference type="ARBA" id="ARBA00022989"/>
    </source>
</evidence>
<evidence type="ECO:0000256" key="8">
    <source>
        <dbReference type="ARBA" id="ARBA00024202"/>
    </source>
</evidence>
<name>A0A4R1KYC1_9PAST</name>
<keyword evidence="12" id="KW-1185">Reference proteome</keyword>
<dbReference type="PANTHER" id="PTHR43163">
    <property type="entry name" value="DIPEPTIDE TRANSPORT SYSTEM PERMEASE PROTEIN DPPB-RELATED"/>
    <property type="match status" value="1"/>
</dbReference>
<gene>
    <name evidence="11" type="ORF">EV692_0768</name>
</gene>
<dbReference type="Gene3D" id="1.10.3720.10">
    <property type="entry name" value="MetI-like"/>
    <property type="match status" value="1"/>
</dbReference>
<dbReference type="InterPro" id="IPR035906">
    <property type="entry name" value="MetI-like_sf"/>
</dbReference>
<keyword evidence="6 9" id="KW-1133">Transmembrane helix</keyword>
<proteinExistence type="inferred from homology"/>